<evidence type="ECO:0000313" key="1">
    <source>
        <dbReference type="EMBL" id="SHK39095.1"/>
    </source>
</evidence>
<evidence type="ECO:0000313" key="2">
    <source>
        <dbReference type="Proteomes" id="UP000184310"/>
    </source>
</evidence>
<dbReference type="OrthoDB" id="1804777at2"/>
<reference evidence="1 2" key="1">
    <citation type="submission" date="2016-11" db="EMBL/GenBank/DDBJ databases">
        <authorList>
            <person name="Jaros S."/>
            <person name="Januszkiewicz K."/>
            <person name="Wedrychowicz H."/>
        </authorList>
    </citation>
    <scope>NUCLEOTIDE SEQUENCE [LARGE SCALE GENOMIC DNA]</scope>
    <source>
        <strain evidence="1 2">DSM 21758</strain>
    </source>
</reference>
<evidence type="ECO:0008006" key="3">
    <source>
        <dbReference type="Google" id="ProtNLM"/>
    </source>
</evidence>
<proteinExistence type="predicted"/>
<protein>
    <recommendedName>
        <fullName evidence="3">Terminase-like family protein</fullName>
    </recommendedName>
</protein>
<gene>
    <name evidence="1" type="ORF">SAMN02745163_03739</name>
</gene>
<dbReference type="Gene3D" id="3.30.420.240">
    <property type="match status" value="1"/>
</dbReference>
<dbReference type="Gene3D" id="3.40.50.300">
    <property type="entry name" value="P-loop containing nucleotide triphosphate hydrolases"/>
    <property type="match status" value="1"/>
</dbReference>
<name>A0A1M6S2Y9_9CLOT</name>
<dbReference type="AlphaFoldDB" id="A0A1M6S2Y9"/>
<dbReference type="InterPro" id="IPR027417">
    <property type="entry name" value="P-loop_NTPase"/>
</dbReference>
<dbReference type="Proteomes" id="UP000184310">
    <property type="component" value="Unassembled WGS sequence"/>
</dbReference>
<accession>A0A1M6S2Y9</accession>
<keyword evidence="2" id="KW-1185">Reference proteome</keyword>
<dbReference type="STRING" id="1121302.SAMN02745163_03739"/>
<sequence length="597" mass="69645">MKIPFEFSSDEARNKWLLYHYLKKSYTDICIDDKKAEELTDERILENSKNLFGYHGLAWQLGQISLEFFCMYFMQDIYLPKEDNAAAPLATVHEELWHDIQESVIGTGPEQLGRVLPRGIGKSAFGTLGPACWCVAYKHKTYVLICSDIGSTAEKFIKDIKDNMIDNQYIEQAFGKLLDDKNRDFICNATQLEFINHTFVEAISSTSPMRGRKYKNVRPDLIVLDDYQSEDDCRTNEAREKKWKRYSDDVKFAKQRPLRRNGKIVKKGTVLMAWGTQQHKECFYSRLIKTATWTFKKEKGILVDDVINEEGQKENGVDHLFNNGLWEEFKNILCNFKNDKRLDDAKEFYYQHELEMQFPMLWSEFWTCLELALDYYENPNSFKQEVQGDVDSIGEKWFKQMHTESRKEIESHEFIKTMICADPASSGGKKNDYSAFLVGSEATNGYKYARKAELAKINARQEFDKYIEHMIKLLVEYPEATHISIEKNTFNGADANQLEKAIKDHETLKYRNITIINEMQKKNKDDKISTIVPFVNRGEFVFCSEDEDFINQFMDFAGQNYTPHDDADDVAAEFWLKIDEIKTLNKILLLDKKSFGL</sequence>
<dbReference type="RefSeq" id="WP_084109002.1">
    <property type="nucleotide sequence ID" value="NZ_FQZB01000016.1"/>
</dbReference>
<organism evidence="1 2">
    <name type="scientific">Clostridium cavendishii DSM 21758</name>
    <dbReference type="NCBI Taxonomy" id="1121302"/>
    <lineage>
        <taxon>Bacteria</taxon>
        <taxon>Bacillati</taxon>
        <taxon>Bacillota</taxon>
        <taxon>Clostridia</taxon>
        <taxon>Eubacteriales</taxon>
        <taxon>Clostridiaceae</taxon>
        <taxon>Clostridium</taxon>
    </lineage>
</organism>
<dbReference type="EMBL" id="FQZB01000016">
    <property type="protein sequence ID" value="SHK39095.1"/>
    <property type="molecule type" value="Genomic_DNA"/>
</dbReference>